<accession>Q2KUE6</accession>
<name>Q2KUE6_BORA1</name>
<reference evidence="2 3" key="1">
    <citation type="journal article" date="2006" name="J. Bacteriol.">
        <title>Comparison of the genome sequence of the poultry pathogen Bordetella avium with those of B. bronchiseptica, B. pertussis, and B. parapertussis reveals extensive diversity in surface structures associated with host interaction.</title>
        <authorList>
            <person name="Sebaihia M."/>
            <person name="Preston A."/>
            <person name="Maskell D.J."/>
            <person name="Kuzmiak H."/>
            <person name="Connell T.D."/>
            <person name="King N.D."/>
            <person name="Orndorff P.E."/>
            <person name="Miyamoto D.M."/>
            <person name="Thomson N.R."/>
            <person name="Harris D."/>
            <person name="Goble A."/>
            <person name="Lord A."/>
            <person name="Murphy L."/>
            <person name="Quail M.A."/>
            <person name="Rutter S."/>
            <person name="Squares R."/>
            <person name="Squares S."/>
            <person name="Woodward J."/>
            <person name="Parkhill J."/>
            <person name="Temple L.M."/>
        </authorList>
    </citation>
    <scope>NUCLEOTIDE SEQUENCE [LARGE SCALE GENOMIC DNA]</scope>
    <source>
        <strain evidence="2 3">197N</strain>
    </source>
</reference>
<dbReference type="STRING" id="360910.BAV3104"/>
<evidence type="ECO:0000313" key="2">
    <source>
        <dbReference type="EMBL" id="CAJ50714.1"/>
    </source>
</evidence>
<proteinExistence type="predicted"/>
<keyword evidence="3" id="KW-1185">Reference proteome</keyword>
<evidence type="ECO:0000313" key="3">
    <source>
        <dbReference type="Proteomes" id="UP000001977"/>
    </source>
</evidence>
<dbReference type="EMBL" id="AM167904">
    <property type="protein sequence ID" value="CAJ50714.1"/>
    <property type="molecule type" value="Genomic_DNA"/>
</dbReference>
<dbReference type="AlphaFoldDB" id="Q2KUE6"/>
<evidence type="ECO:0000256" key="1">
    <source>
        <dbReference type="SAM" id="MobiDB-lite"/>
    </source>
</evidence>
<gene>
    <name evidence="2" type="ordered locus">BAV3104</name>
</gene>
<protein>
    <submittedName>
        <fullName evidence="2">Uncharacterized protein</fullName>
    </submittedName>
</protein>
<dbReference type="Proteomes" id="UP000001977">
    <property type="component" value="Chromosome"/>
</dbReference>
<dbReference type="KEGG" id="bav:BAV3104"/>
<organism evidence="2 3">
    <name type="scientific">Bordetella avium (strain 197N)</name>
    <dbReference type="NCBI Taxonomy" id="360910"/>
    <lineage>
        <taxon>Bacteria</taxon>
        <taxon>Pseudomonadati</taxon>
        <taxon>Pseudomonadota</taxon>
        <taxon>Betaproteobacteria</taxon>
        <taxon>Burkholderiales</taxon>
        <taxon>Alcaligenaceae</taxon>
        <taxon>Bordetella</taxon>
    </lineage>
</organism>
<dbReference type="HOGENOM" id="CLU_2731971_0_0_4"/>
<feature type="region of interest" description="Disordered" evidence="1">
    <location>
        <begin position="43"/>
        <end position="71"/>
    </location>
</feature>
<dbReference type="RefSeq" id="WP_012418742.1">
    <property type="nucleotide sequence ID" value="NC_010645.1"/>
</dbReference>
<sequence length="71" mass="7820">MMSSKTCLHSVAGVSEIDVFSLFFCCNFTSNKAGFRMASEHFDGKSVPPAERGGSPMRRHADSENTFPLME</sequence>